<dbReference type="RefSeq" id="WP_058600841.1">
    <property type="nucleotide sequence ID" value="NZ_LDPZ01000030.1"/>
</dbReference>
<dbReference type="Proteomes" id="UP000078272">
    <property type="component" value="Unassembled WGS sequence"/>
</dbReference>
<dbReference type="Proteomes" id="UP000078529">
    <property type="component" value="Unassembled WGS sequence"/>
</dbReference>
<evidence type="ECO:0000313" key="3">
    <source>
        <dbReference type="EMBL" id="KTR05077.1"/>
    </source>
</evidence>
<evidence type="ECO:0000256" key="1">
    <source>
        <dbReference type="SAM" id="Phobius"/>
    </source>
</evidence>
<feature type="transmembrane region" description="Helical" evidence="1">
    <location>
        <begin position="21"/>
        <end position="43"/>
    </location>
</feature>
<dbReference type="PANTHER" id="PTHR15887">
    <property type="entry name" value="TRANSMEMBRANE PROTEIN 69"/>
    <property type="match status" value="1"/>
</dbReference>
<sequence length="164" mass="17650">MQTNSHDAPLRSRADQFVRAAWILGVGGLVPFVVGSLLIATYSEIADPSYLWLAVSAWAAVILSFLGGARWGAALNETPRKSPTTLALSVLPALAGWVCIQLPQPWNFVGFAVAFCVQGVWDYTATREGRIAAPWYAQLRLVLTVVVVLCMVAVAFATSQPVAF</sequence>
<feature type="transmembrane region" description="Helical" evidence="1">
    <location>
        <begin position="49"/>
        <end position="71"/>
    </location>
</feature>
<dbReference type="STRING" id="401562.NS365_13795"/>
<dbReference type="AlphaFoldDB" id="A0A175R8F0"/>
<dbReference type="Pfam" id="PF11911">
    <property type="entry name" value="DUF3429"/>
    <property type="match status" value="1"/>
</dbReference>
<gene>
    <name evidence="2" type="ORF">NS226_14555</name>
    <name evidence="3" type="ORF">NS365_13795</name>
</gene>
<dbReference type="PATRIC" id="fig|401562.3.peg.2611"/>
<organism evidence="2 4">
    <name type="scientific">Aureimonas ureilytica</name>
    <dbReference type="NCBI Taxonomy" id="401562"/>
    <lineage>
        <taxon>Bacteria</taxon>
        <taxon>Pseudomonadati</taxon>
        <taxon>Pseudomonadota</taxon>
        <taxon>Alphaproteobacteria</taxon>
        <taxon>Hyphomicrobiales</taxon>
        <taxon>Aurantimonadaceae</taxon>
        <taxon>Aureimonas</taxon>
    </lineage>
</organism>
<accession>A0A175R8F0</accession>
<evidence type="ECO:0000313" key="5">
    <source>
        <dbReference type="Proteomes" id="UP000078529"/>
    </source>
</evidence>
<dbReference type="InterPro" id="IPR021836">
    <property type="entry name" value="DUF3429"/>
</dbReference>
<name>A0A175R8F0_9HYPH</name>
<comment type="caution">
    <text evidence="2">The sequence shown here is derived from an EMBL/GenBank/DDBJ whole genome shotgun (WGS) entry which is preliminary data.</text>
</comment>
<evidence type="ECO:0000313" key="4">
    <source>
        <dbReference type="Proteomes" id="UP000078272"/>
    </source>
</evidence>
<keyword evidence="5" id="KW-1185">Reference proteome</keyword>
<keyword evidence="1" id="KW-0812">Transmembrane</keyword>
<keyword evidence="1" id="KW-1133">Transmembrane helix</keyword>
<dbReference type="EMBL" id="LDQA01000028">
    <property type="protein sequence ID" value="KTR05077.1"/>
    <property type="molecule type" value="Genomic_DNA"/>
</dbReference>
<proteinExistence type="predicted"/>
<dbReference type="EMBL" id="LDPZ01000030">
    <property type="protein sequence ID" value="KTQ94070.1"/>
    <property type="molecule type" value="Genomic_DNA"/>
</dbReference>
<evidence type="ECO:0000313" key="2">
    <source>
        <dbReference type="EMBL" id="KTQ94070.1"/>
    </source>
</evidence>
<keyword evidence="1" id="KW-0472">Membrane</keyword>
<evidence type="ECO:0008006" key="6">
    <source>
        <dbReference type="Google" id="ProtNLM"/>
    </source>
</evidence>
<dbReference type="OrthoDB" id="5297436at2"/>
<reference evidence="4 5" key="1">
    <citation type="journal article" date="2016" name="Front. Microbiol.">
        <title>Genomic Resource of Rice Seed Associated Bacteria.</title>
        <authorList>
            <person name="Midha S."/>
            <person name="Bansal K."/>
            <person name="Sharma S."/>
            <person name="Kumar N."/>
            <person name="Patil P.P."/>
            <person name="Chaudhry V."/>
            <person name="Patil P.B."/>
        </authorList>
    </citation>
    <scope>NUCLEOTIDE SEQUENCE [LARGE SCALE GENOMIC DNA]</scope>
    <source>
        <strain evidence="2 4">NS226</strain>
        <strain evidence="3 5">NS365</strain>
    </source>
</reference>
<dbReference type="PANTHER" id="PTHR15887:SF1">
    <property type="entry name" value="TRANSMEMBRANE PROTEIN 69"/>
    <property type="match status" value="1"/>
</dbReference>
<feature type="transmembrane region" description="Helical" evidence="1">
    <location>
        <begin position="137"/>
        <end position="158"/>
    </location>
</feature>
<protein>
    <recommendedName>
        <fullName evidence="6">DUF3429 domain-containing protein</fullName>
    </recommendedName>
</protein>